<dbReference type="EMBL" id="JXLP01000013">
    <property type="protein sequence ID" value="KIL77664.1"/>
    <property type="molecule type" value="Genomic_DNA"/>
</dbReference>
<reference evidence="1 2" key="1">
    <citation type="submission" date="2015-01" db="EMBL/GenBank/DDBJ databases">
        <title>Genome Assembly of Bacillus badius MTCC 1458.</title>
        <authorList>
            <person name="Verma A."/>
            <person name="Khatri I."/>
            <person name="Mual P."/>
            <person name="Subramanian S."/>
            <person name="Krishnamurthi S."/>
        </authorList>
    </citation>
    <scope>NUCLEOTIDE SEQUENCE [LARGE SCALE GENOMIC DNA]</scope>
    <source>
        <strain evidence="1 2">MTCC 1458</strain>
    </source>
</reference>
<keyword evidence="2" id="KW-1185">Reference proteome</keyword>
<sequence length="44" mass="4923">MINLKAEAPGLNLPEKARCPPAVKKQRVNEHFSAVQTERPIALR</sequence>
<name>A0ABR5ASN1_BACBA</name>
<gene>
    <name evidence="1" type="ORF">SD77_1337</name>
</gene>
<accession>A0ABR5ASN1</accession>
<protein>
    <recommendedName>
        <fullName evidence="3">Ribose 5-phosphate isomerase B</fullName>
    </recommendedName>
</protein>
<organism evidence="1 2">
    <name type="scientific">Bacillus badius</name>
    <dbReference type="NCBI Taxonomy" id="1455"/>
    <lineage>
        <taxon>Bacteria</taxon>
        <taxon>Bacillati</taxon>
        <taxon>Bacillota</taxon>
        <taxon>Bacilli</taxon>
        <taxon>Bacillales</taxon>
        <taxon>Bacillaceae</taxon>
        <taxon>Pseudobacillus</taxon>
    </lineage>
</organism>
<evidence type="ECO:0008006" key="3">
    <source>
        <dbReference type="Google" id="ProtNLM"/>
    </source>
</evidence>
<dbReference type="Proteomes" id="UP000031982">
    <property type="component" value="Unassembled WGS sequence"/>
</dbReference>
<evidence type="ECO:0000313" key="2">
    <source>
        <dbReference type="Proteomes" id="UP000031982"/>
    </source>
</evidence>
<proteinExistence type="predicted"/>
<comment type="caution">
    <text evidence="1">The sequence shown here is derived from an EMBL/GenBank/DDBJ whole genome shotgun (WGS) entry which is preliminary data.</text>
</comment>
<evidence type="ECO:0000313" key="1">
    <source>
        <dbReference type="EMBL" id="KIL77664.1"/>
    </source>
</evidence>